<keyword evidence="2 6" id="KW-0238">DNA-binding</keyword>
<evidence type="ECO:0000259" key="5">
    <source>
        <dbReference type="PROSITE" id="PS50110"/>
    </source>
</evidence>
<accession>A0A1V9FZC1</accession>
<dbReference type="InterPro" id="IPR058245">
    <property type="entry name" value="NreC/VraR/RcsB-like_REC"/>
</dbReference>
<dbReference type="SMART" id="SM00448">
    <property type="entry name" value="REC"/>
    <property type="match status" value="1"/>
</dbReference>
<sequence length="213" mass="23704">MNKNIRIVLADDHAMFLEGLHALLASENDIHVVGLALNGNEVLDLLKRHEVDIVVTDISMPGMGGIVLNNAIRKQYPHIKTLVLSTYSEPDMIVKLTNSKANGYLLKNAEKSELLKAIHSIHGGSNYFSKEIMEKYTNSVFNPGTEKSNEPTLSKREKEILKYIAAEFTTPEIAEKLFISQYTVNTHRKNLIAKLGVKNVAGLVKYAFQKGLA</sequence>
<feature type="domain" description="HTH luxR-type" evidence="4">
    <location>
        <begin position="146"/>
        <end position="211"/>
    </location>
</feature>
<dbReference type="InterPro" id="IPR000792">
    <property type="entry name" value="Tscrpt_reg_LuxR_C"/>
</dbReference>
<dbReference type="RefSeq" id="WP_081163761.1">
    <property type="nucleotide sequence ID" value="NZ_LWBP01000100.1"/>
</dbReference>
<dbReference type="Pfam" id="PF00072">
    <property type="entry name" value="Response_reg"/>
    <property type="match status" value="1"/>
</dbReference>
<evidence type="ECO:0000259" key="4">
    <source>
        <dbReference type="PROSITE" id="PS50043"/>
    </source>
</evidence>
<evidence type="ECO:0000256" key="1">
    <source>
        <dbReference type="ARBA" id="ARBA00022553"/>
    </source>
</evidence>
<dbReference type="SUPFAM" id="SSF46894">
    <property type="entry name" value="C-terminal effector domain of the bipartite response regulators"/>
    <property type="match status" value="1"/>
</dbReference>
<feature type="domain" description="Response regulatory" evidence="5">
    <location>
        <begin position="6"/>
        <end position="122"/>
    </location>
</feature>
<keyword evidence="7" id="KW-1185">Reference proteome</keyword>
<reference evidence="7" key="1">
    <citation type="submission" date="2016-04" db="EMBL/GenBank/DDBJ databases">
        <authorList>
            <person name="Chen L."/>
            <person name="Zhuang W."/>
            <person name="Wang G."/>
        </authorList>
    </citation>
    <scope>NUCLEOTIDE SEQUENCE [LARGE SCALE GENOMIC DNA]</scope>
    <source>
        <strain evidence="7">208</strain>
    </source>
</reference>
<gene>
    <name evidence="6" type="ORF">A4R26_17075</name>
</gene>
<dbReference type="PRINTS" id="PR00038">
    <property type="entry name" value="HTHLUXR"/>
</dbReference>
<evidence type="ECO:0000256" key="2">
    <source>
        <dbReference type="ARBA" id="ARBA00023125"/>
    </source>
</evidence>
<dbReference type="InterPro" id="IPR039420">
    <property type="entry name" value="WalR-like"/>
</dbReference>
<dbReference type="Proteomes" id="UP000192276">
    <property type="component" value="Unassembled WGS sequence"/>
</dbReference>
<dbReference type="PROSITE" id="PS50110">
    <property type="entry name" value="RESPONSE_REGULATORY"/>
    <property type="match status" value="1"/>
</dbReference>
<dbReference type="CDD" id="cd17535">
    <property type="entry name" value="REC_NarL-like"/>
    <property type="match status" value="1"/>
</dbReference>
<dbReference type="GO" id="GO:0000160">
    <property type="term" value="P:phosphorelay signal transduction system"/>
    <property type="evidence" value="ECO:0007669"/>
    <property type="project" value="InterPro"/>
</dbReference>
<dbReference type="CDD" id="cd06170">
    <property type="entry name" value="LuxR_C_like"/>
    <property type="match status" value="1"/>
</dbReference>
<dbReference type="InterPro" id="IPR011006">
    <property type="entry name" value="CheY-like_superfamily"/>
</dbReference>
<dbReference type="Pfam" id="PF00196">
    <property type="entry name" value="GerE"/>
    <property type="match status" value="1"/>
</dbReference>
<proteinExistence type="predicted"/>
<dbReference type="GO" id="GO:0003677">
    <property type="term" value="F:DNA binding"/>
    <property type="evidence" value="ECO:0007669"/>
    <property type="project" value="UniProtKB-KW"/>
</dbReference>
<dbReference type="Gene3D" id="3.40.50.2300">
    <property type="match status" value="1"/>
</dbReference>
<dbReference type="SMART" id="SM00421">
    <property type="entry name" value="HTH_LUXR"/>
    <property type="match status" value="1"/>
</dbReference>
<feature type="modified residue" description="4-aspartylphosphate" evidence="3">
    <location>
        <position position="57"/>
    </location>
</feature>
<name>A0A1V9FZC1_9BACT</name>
<protein>
    <submittedName>
        <fullName evidence="6">DNA-binding response regulator</fullName>
    </submittedName>
</protein>
<dbReference type="OrthoDB" id="9797341at2"/>
<dbReference type="SUPFAM" id="SSF52172">
    <property type="entry name" value="CheY-like"/>
    <property type="match status" value="1"/>
</dbReference>
<evidence type="ECO:0000256" key="3">
    <source>
        <dbReference type="PROSITE-ProRule" id="PRU00169"/>
    </source>
</evidence>
<dbReference type="InterPro" id="IPR016032">
    <property type="entry name" value="Sig_transdc_resp-reg_C-effctor"/>
</dbReference>
<comment type="caution">
    <text evidence="6">The sequence shown here is derived from an EMBL/GenBank/DDBJ whole genome shotgun (WGS) entry which is preliminary data.</text>
</comment>
<dbReference type="PANTHER" id="PTHR43214">
    <property type="entry name" value="TWO-COMPONENT RESPONSE REGULATOR"/>
    <property type="match status" value="1"/>
</dbReference>
<dbReference type="AlphaFoldDB" id="A0A1V9FZC1"/>
<organism evidence="6 7">
    <name type="scientific">Niastella populi</name>
    <dbReference type="NCBI Taxonomy" id="550983"/>
    <lineage>
        <taxon>Bacteria</taxon>
        <taxon>Pseudomonadati</taxon>
        <taxon>Bacteroidota</taxon>
        <taxon>Chitinophagia</taxon>
        <taxon>Chitinophagales</taxon>
        <taxon>Chitinophagaceae</taxon>
        <taxon>Niastella</taxon>
    </lineage>
</organism>
<dbReference type="GO" id="GO:0006355">
    <property type="term" value="P:regulation of DNA-templated transcription"/>
    <property type="evidence" value="ECO:0007669"/>
    <property type="project" value="InterPro"/>
</dbReference>
<dbReference type="EMBL" id="LWBP01000100">
    <property type="protein sequence ID" value="OQP63680.1"/>
    <property type="molecule type" value="Genomic_DNA"/>
</dbReference>
<evidence type="ECO:0000313" key="6">
    <source>
        <dbReference type="EMBL" id="OQP63680.1"/>
    </source>
</evidence>
<keyword evidence="1 3" id="KW-0597">Phosphoprotein</keyword>
<dbReference type="InterPro" id="IPR001789">
    <property type="entry name" value="Sig_transdc_resp-reg_receiver"/>
</dbReference>
<evidence type="ECO:0000313" key="7">
    <source>
        <dbReference type="Proteomes" id="UP000192276"/>
    </source>
</evidence>
<dbReference type="PROSITE" id="PS50043">
    <property type="entry name" value="HTH_LUXR_2"/>
    <property type="match status" value="1"/>
</dbReference>
<dbReference type="PANTHER" id="PTHR43214:SF43">
    <property type="entry name" value="TWO-COMPONENT RESPONSE REGULATOR"/>
    <property type="match status" value="1"/>
</dbReference>
<dbReference type="STRING" id="550983.A4R26_17075"/>